<reference evidence="2" key="1">
    <citation type="journal article" date="2019" name="Int. J. Syst. Evol. Microbiol.">
        <title>The Global Catalogue of Microorganisms (GCM) 10K type strain sequencing project: providing services to taxonomists for standard genome sequencing and annotation.</title>
        <authorList>
            <consortium name="The Broad Institute Genomics Platform"/>
            <consortium name="The Broad Institute Genome Sequencing Center for Infectious Disease"/>
            <person name="Wu L."/>
            <person name="Ma J."/>
        </authorList>
    </citation>
    <scope>NUCLEOTIDE SEQUENCE [LARGE SCALE GENOMIC DNA]</scope>
    <source>
        <strain evidence="2">CCUG 60898</strain>
    </source>
</reference>
<dbReference type="Gene3D" id="3.40.390.10">
    <property type="entry name" value="Collagenase (Catalytic Domain)"/>
    <property type="match status" value="1"/>
</dbReference>
<evidence type="ECO:0008006" key="3">
    <source>
        <dbReference type="Google" id="ProtNLM"/>
    </source>
</evidence>
<sequence>MTLKPNITLTLLVVFIYHFACSQEFCNVQNYSPNQEFSNLSSMLFTNTSTEEMLCINVYYHIVRDDIGSDNSNPIRAFELGGITTDLNSKYNPHNISFHYVGYDYIDNALLNDLQNSEINPLLAINNVSNAINIYIVNNVTAGWNGFAKTIPGRYLIIAANAALSHVVSHEIGHCLNLYHTHHGHPIAEPASSTYPNACEELIDGSNNTVCGDYVQDTPADSGLRVDGIDYTNINCT</sequence>
<evidence type="ECO:0000313" key="2">
    <source>
        <dbReference type="Proteomes" id="UP001597100"/>
    </source>
</evidence>
<evidence type="ECO:0000313" key="1">
    <source>
        <dbReference type="EMBL" id="MFD0976771.1"/>
    </source>
</evidence>
<organism evidence="1 2">
    <name type="scientific">Salinimicrobium gaetbulicola</name>
    <dbReference type="NCBI Taxonomy" id="999702"/>
    <lineage>
        <taxon>Bacteria</taxon>
        <taxon>Pseudomonadati</taxon>
        <taxon>Bacteroidota</taxon>
        <taxon>Flavobacteriia</taxon>
        <taxon>Flavobacteriales</taxon>
        <taxon>Flavobacteriaceae</taxon>
        <taxon>Salinimicrobium</taxon>
    </lineage>
</organism>
<gene>
    <name evidence="1" type="ORF">ACFQ1G_08215</name>
</gene>
<dbReference type="InterPro" id="IPR024079">
    <property type="entry name" value="MetalloPept_cat_dom_sf"/>
</dbReference>
<protein>
    <recommendedName>
        <fullName evidence="3">Peptidase M43 pregnancy-associated plasma-A domain-containing protein</fullName>
    </recommendedName>
</protein>
<proteinExistence type="predicted"/>
<keyword evidence="2" id="KW-1185">Reference proteome</keyword>
<accession>A0ABW3IFP7</accession>
<dbReference type="EMBL" id="JBHTJP010000032">
    <property type="protein sequence ID" value="MFD0976771.1"/>
    <property type="molecule type" value="Genomic_DNA"/>
</dbReference>
<comment type="caution">
    <text evidence="1">The sequence shown here is derived from an EMBL/GenBank/DDBJ whole genome shotgun (WGS) entry which is preliminary data.</text>
</comment>
<dbReference type="Proteomes" id="UP001597100">
    <property type="component" value="Unassembled WGS sequence"/>
</dbReference>
<dbReference type="RefSeq" id="WP_380738400.1">
    <property type="nucleotide sequence ID" value="NZ_JBHTJP010000032.1"/>
</dbReference>
<name>A0ABW3IFP7_9FLAO</name>
<dbReference type="SUPFAM" id="SSF55486">
    <property type="entry name" value="Metalloproteases ('zincins'), catalytic domain"/>
    <property type="match status" value="1"/>
</dbReference>